<accession>A0ABY9KW51</accession>
<dbReference type="RefSeq" id="WP_348026512.1">
    <property type="nucleotide sequence ID" value="NZ_CP129113.1"/>
</dbReference>
<evidence type="ECO:0000256" key="1">
    <source>
        <dbReference type="ARBA" id="ARBA00001947"/>
    </source>
</evidence>
<reference evidence="2" key="1">
    <citation type="submission" date="2023-06" db="EMBL/GenBank/DDBJ databases">
        <title>A Treasure from Seagulls: Isolation and Description of Aciduricobacillus qingdaonensis gen. nov., sp. nov., a Rare Obligately Uric Acid-utilizing Member in the Family Bacillaceae.</title>
        <authorList>
            <person name="Liu W."/>
            <person name="Wang B."/>
        </authorList>
    </citation>
    <scope>NUCLEOTIDE SEQUENCE</scope>
    <source>
        <strain evidence="2">44XB</strain>
    </source>
</reference>
<dbReference type="NCBIfam" id="TIGR04000">
    <property type="entry name" value="thiol_BshB2"/>
    <property type="match status" value="1"/>
</dbReference>
<dbReference type="PANTHER" id="PTHR12993:SF27">
    <property type="entry name" value="N-ACETYL-ALPHA-D-GLUCOSAMINYL L-MALATE DEACETYLASE 2-RELATED"/>
    <property type="match status" value="1"/>
</dbReference>
<proteinExistence type="predicted"/>
<evidence type="ECO:0000313" key="3">
    <source>
        <dbReference type="Proteomes" id="UP001180087"/>
    </source>
</evidence>
<dbReference type="InterPro" id="IPR003737">
    <property type="entry name" value="GlcNAc_PI_deacetylase-related"/>
</dbReference>
<comment type="cofactor">
    <cofactor evidence="1">
        <name>Zn(2+)</name>
        <dbReference type="ChEBI" id="CHEBI:29105"/>
    </cofactor>
</comment>
<keyword evidence="3" id="KW-1185">Reference proteome</keyword>
<dbReference type="SUPFAM" id="SSF102588">
    <property type="entry name" value="LmbE-like"/>
    <property type="match status" value="1"/>
</dbReference>
<name>A0ABY9KW51_9BACI</name>
<dbReference type="PANTHER" id="PTHR12993">
    <property type="entry name" value="N-ACETYLGLUCOSAMINYL-PHOSPHATIDYLINOSITOL DE-N-ACETYLASE-RELATED"/>
    <property type="match status" value="1"/>
</dbReference>
<dbReference type="Proteomes" id="UP001180087">
    <property type="component" value="Chromosome"/>
</dbReference>
<dbReference type="InterPro" id="IPR023841">
    <property type="entry name" value="BshB2"/>
</dbReference>
<dbReference type="EMBL" id="CP129113">
    <property type="protein sequence ID" value="WLV23962.1"/>
    <property type="molecule type" value="Genomic_DNA"/>
</dbReference>
<dbReference type="InterPro" id="IPR024078">
    <property type="entry name" value="LmbE-like_dom_sf"/>
</dbReference>
<dbReference type="Pfam" id="PF02585">
    <property type="entry name" value="PIG-L"/>
    <property type="match status" value="1"/>
</dbReference>
<evidence type="ECO:0000313" key="2">
    <source>
        <dbReference type="EMBL" id="WLV23962.1"/>
    </source>
</evidence>
<organism evidence="2 3">
    <name type="scientific">Aciduricibacillus chroicocephali</name>
    <dbReference type="NCBI Taxonomy" id="3054939"/>
    <lineage>
        <taxon>Bacteria</taxon>
        <taxon>Bacillati</taxon>
        <taxon>Bacillota</taxon>
        <taxon>Bacilli</taxon>
        <taxon>Bacillales</taxon>
        <taxon>Bacillaceae</taxon>
        <taxon>Aciduricibacillus</taxon>
    </lineage>
</organism>
<protein>
    <submittedName>
        <fullName evidence="2">Bacillithiol biosynthesis deacetylase BshB2</fullName>
    </submittedName>
</protein>
<sequence>MSKERHVVIIYPHPDDESFGSAGTIIKMREEGTPVTYLCGTSGNMGRNMGFPPIANRESLAKIREAELDEACRILDCDLRMLGYLDKTMEFEDKMEVAKHLKGLIEEINPSLVITYHPLYGVHPDHNAIAAATIEALRMIDPDKRPKMWARPVERNYREILGEPDVTYDVRDNFERKMEAIAAHHSQADGILGDMLRKAKLDETVMEEAMEVLGVEDYYVWDFAD</sequence>
<dbReference type="Gene3D" id="3.40.50.10320">
    <property type="entry name" value="LmbE-like"/>
    <property type="match status" value="1"/>
</dbReference>
<gene>
    <name evidence="2" type="primary">bshB2</name>
    <name evidence="2" type="ORF">QR721_09990</name>
</gene>